<gene>
    <name evidence="1" type="ORF">LIER_32257</name>
</gene>
<accession>A0AAV3RWZ4</accession>
<protein>
    <submittedName>
        <fullName evidence="1">Uncharacterized protein</fullName>
    </submittedName>
</protein>
<dbReference type="EMBL" id="BAABME010012309">
    <property type="protein sequence ID" value="GAA0184969.1"/>
    <property type="molecule type" value="Genomic_DNA"/>
</dbReference>
<reference evidence="1 2" key="1">
    <citation type="submission" date="2024-01" db="EMBL/GenBank/DDBJ databases">
        <title>The complete chloroplast genome sequence of Lithospermum erythrorhizon: insights into the phylogenetic relationship among Boraginaceae species and the maternal lineages of purple gromwells.</title>
        <authorList>
            <person name="Okada T."/>
            <person name="Watanabe K."/>
        </authorList>
    </citation>
    <scope>NUCLEOTIDE SEQUENCE [LARGE SCALE GENOMIC DNA]</scope>
</reference>
<evidence type="ECO:0000313" key="2">
    <source>
        <dbReference type="Proteomes" id="UP001454036"/>
    </source>
</evidence>
<dbReference type="AlphaFoldDB" id="A0AAV3RWZ4"/>
<comment type="caution">
    <text evidence="1">The sequence shown here is derived from an EMBL/GenBank/DDBJ whole genome shotgun (WGS) entry which is preliminary data.</text>
</comment>
<keyword evidence="2" id="KW-1185">Reference proteome</keyword>
<sequence>MLDDYHNLTLASVSTKSVPSSHPMITRTKTNSLKPKVFQVSKYPLSSELIAPVSYTHAKGIPIWEKAMNDELLALTNNNTWSLVELPAHHHIINCK</sequence>
<organism evidence="1 2">
    <name type="scientific">Lithospermum erythrorhizon</name>
    <name type="common">Purple gromwell</name>
    <name type="synonym">Lithospermum officinale var. erythrorhizon</name>
    <dbReference type="NCBI Taxonomy" id="34254"/>
    <lineage>
        <taxon>Eukaryota</taxon>
        <taxon>Viridiplantae</taxon>
        <taxon>Streptophyta</taxon>
        <taxon>Embryophyta</taxon>
        <taxon>Tracheophyta</taxon>
        <taxon>Spermatophyta</taxon>
        <taxon>Magnoliopsida</taxon>
        <taxon>eudicotyledons</taxon>
        <taxon>Gunneridae</taxon>
        <taxon>Pentapetalae</taxon>
        <taxon>asterids</taxon>
        <taxon>lamiids</taxon>
        <taxon>Boraginales</taxon>
        <taxon>Boraginaceae</taxon>
        <taxon>Boraginoideae</taxon>
        <taxon>Lithospermeae</taxon>
        <taxon>Lithospermum</taxon>
    </lineage>
</organism>
<dbReference type="Proteomes" id="UP001454036">
    <property type="component" value="Unassembled WGS sequence"/>
</dbReference>
<evidence type="ECO:0000313" key="1">
    <source>
        <dbReference type="EMBL" id="GAA0184969.1"/>
    </source>
</evidence>
<name>A0AAV3RWZ4_LITER</name>
<proteinExistence type="predicted"/>